<keyword evidence="2" id="KW-1185">Reference proteome</keyword>
<name>A0ABR3RUR9_9PLEO</name>
<organism evidence="1 2">
    <name type="scientific">Paraconiothyrium brasiliense</name>
    <dbReference type="NCBI Taxonomy" id="300254"/>
    <lineage>
        <taxon>Eukaryota</taxon>
        <taxon>Fungi</taxon>
        <taxon>Dikarya</taxon>
        <taxon>Ascomycota</taxon>
        <taxon>Pezizomycotina</taxon>
        <taxon>Dothideomycetes</taxon>
        <taxon>Pleosporomycetidae</taxon>
        <taxon>Pleosporales</taxon>
        <taxon>Massarineae</taxon>
        <taxon>Didymosphaeriaceae</taxon>
        <taxon>Paraconiothyrium</taxon>
    </lineage>
</organism>
<evidence type="ECO:0000313" key="1">
    <source>
        <dbReference type="EMBL" id="KAL1608092.1"/>
    </source>
</evidence>
<accession>A0ABR3RUR9</accession>
<evidence type="ECO:0000313" key="2">
    <source>
        <dbReference type="Proteomes" id="UP001521785"/>
    </source>
</evidence>
<comment type="caution">
    <text evidence="1">The sequence shown here is derived from an EMBL/GenBank/DDBJ whole genome shotgun (WGS) entry which is preliminary data.</text>
</comment>
<reference evidence="1 2" key="1">
    <citation type="submission" date="2024-02" db="EMBL/GenBank/DDBJ databases">
        <title>De novo assembly and annotation of 12 fungi associated with fruit tree decline syndrome in Ontario, Canada.</title>
        <authorList>
            <person name="Sulman M."/>
            <person name="Ellouze W."/>
            <person name="Ilyukhin E."/>
        </authorList>
    </citation>
    <scope>NUCLEOTIDE SEQUENCE [LARGE SCALE GENOMIC DNA]</scope>
    <source>
        <strain evidence="1 2">M42-189</strain>
    </source>
</reference>
<dbReference type="Proteomes" id="UP001521785">
    <property type="component" value="Unassembled WGS sequence"/>
</dbReference>
<sequence length="262" mass="30653">MSSFMQKNRAQHSPFLCLPIHIRRLIYEQLPVRIQYISGYRGESHDQKYKNKPVVILVLRYVERAIVQTCRQLATEAEPILEIETMKLDPPCLIVAAEYFHRIPHDIRFLRRMQDDENWQRLRLTEERREGKGLEDQRILMWARIMHLNLLSSKCIRIGIFIGKYEQLEEGSPFMERLAESANKIEEQQWWSSGGRKTRPMYEVAVEWEGSTTKNPATVILLEEGLLASSAVNGETLMKKFGVGSFGQLFFVDERLWKDIPG</sequence>
<protein>
    <submittedName>
        <fullName evidence="1">Uncharacterized protein</fullName>
    </submittedName>
</protein>
<proteinExistence type="predicted"/>
<dbReference type="EMBL" id="JAKJXO020000003">
    <property type="protein sequence ID" value="KAL1608092.1"/>
    <property type="molecule type" value="Genomic_DNA"/>
</dbReference>
<gene>
    <name evidence="1" type="ORF">SLS60_003031</name>
</gene>